<dbReference type="RefSeq" id="WP_274269428.1">
    <property type="nucleotide sequence ID" value="NZ_CP117880.1"/>
</dbReference>
<name>A0ABY7WTT5_9SPHI</name>
<dbReference type="InterPro" id="IPR035965">
    <property type="entry name" value="PAS-like_dom_sf"/>
</dbReference>
<dbReference type="Gene3D" id="3.30.450.40">
    <property type="match status" value="1"/>
</dbReference>
<feature type="domain" description="Phytochrome chromophore attachment site" evidence="5">
    <location>
        <begin position="160"/>
        <end position="301"/>
    </location>
</feature>
<evidence type="ECO:0000259" key="5">
    <source>
        <dbReference type="PROSITE" id="PS50046"/>
    </source>
</evidence>
<evidence type="ECO:0000313" key="7">
    <source>
        <dbReference type="Proteomes" id="UP001221558"/>
    </source>
</evidence>
<dbReference type="InterPro" id="IPR003018">
    <property type="entry name" value="GAF"/>
</dbReference>
<dbReference type="Pfam" id="PF08446">
    <property type="entry name" value="PAS_2"/>
    <property type="match status" value="1"/>
</dbReference>
<keyword evidence="3" id="KW-0157">Chromophore</keyword>
<dbReference type="InterPro" id="IPR016132">
    <property type="entry name" value="Phyto_chromo_attachment"/>
</dbReference>
<dbReference type="SUPFAM" id="SSF55781">
    <property type="entry name" value="GAF domain-like"/>
    <property type="match status" value="2"/>
</dbReference>
<proteinExistence type="predicted"/>
<evidence type="ECO:0000256" key="2">
    <source>
        <dbReference type="ARBA" id="ARBA00022606"/>
    </source>
</evidence>
<evidence type="ECO:0000256" key="1">
    <source>
        <dbReference type="ARBA" id="ARBA00022543"/>
    </source>
</evidence>
<gene>
    <name evidence="6" type="ORF">PQ465_10190</name>
</gene>
<keyword evidence="1" id="KW-0600">Photoreceptor protein</keyword>
<keyword evidence="4" id="KW-0675">Receptor</keyword>
<organism evidence="6 7">
    <name type="scientific">Sphingobacterium oryzagri</name>
    <dbReference type="NCBI Taxonomy" id="3025669"/>
    <lineage>
        <taxon>Bacteria</taxon>
        <taxon>Pseudomonadati</taxon>
        <taxon>Bacteroidota</taxon>
        <taxon>Sphingobacteriia</taxon>
        <taxon>Sphingobacteriales</taxon>
        <taxon>Sphingobacteriaceae</taxon>
        <taxon>Sphingobacterium</taxon>
    </lineage>
</organism>
<dbReference type="PANTHER" id="PTHR43065">
    <property type="entry name" value="SENSOR HISTIDINE KINASE"/>
    <property type="match status" value="1"/>
</dbReference>
<dbReference type="Pfam" id="PF00360">
    <property type="entry name" value="PHY"/>
    <property type="match status" value="1"/>
</dbReference>
<dbReference type="PRINTS" id="PR01033">
    <property type="entry name" value="PHYTOCHROME"/>
</dbReference>
<sequence>MYRYIFTILRLWAPYITKTTFMQATNFDSEFCGNLPIHHINTIQPHGAIILLDKKNLSIIQASVNSVDYLGCSLQELLDTTLTELTGRDLTDLEETFAQAIKKKAVLSLTVNEKPLMTLVSAHELYYLLEMQVDDVQIKSKFGGLQQVRELVSALETTTALQETCDLVVSELKKLLGIDGVMMYKFDAAWNGTVISELKSESLEPYLGVTFPASDVPKQARELYLKNPIRLIPNRDYQAARLYPVINPLTNSFSDLSSCFLRGVADVHLEYMTNMQVMASMSLRVIHNGKLWGLISCNHSTVFNLSFEDCENLALLTNVISTKISSIINNDEYQFVSDLQKSRNQLVDAIYKDGLVKGIFNTQVSVLDLFQGSGAVLYLKGKQHTAGDTPDSNFLDNLHLWLQAKDITQIYATHHLVGALEDAADFSEKASGMLVIPLAGAEANYLVCFRPEVVKTVEWGGNPHQAINFEADSSTYHPRHSFKIWLETVNQTSQPWHEQELQIASTIRSFLLEYKS</sequence>
<dbReference type="InterPro" id="IPR013515">
    <property type="entry name" value="Phytochrome_cen-reg"/>
</dbReference>
<keyword evidence="7" id="KW-1185">Reference proteome</keyword>
<evidence type="ECO:0000256" key="4">
    <source>
        <dbReference type="ARBA" id="ARBA00023170"/>
    </source>
</evidence>
<protein>
    <submittedName>
        <fullName evidence="6">GAF domain-containing protein</fullName>
    </submittedName>
</protein>
<accession>A0ABY7WTT5</accession>
<dbReference type="SUPFAM" id="SSF55785">
    <property type="entry name" value="PYP-like sensor domain (PAS domain)"/>
    <property type="match status" value="1"/>
</dbReference>
<dbReference type="InterPro" id="IPR029016">
    <property type="entry name" value="GAF-like_dom_sf"/>
</dbReference>
<dbReference type="PANTHER" id="PTHR43065:SF42">
    <property type="entry name" value="TWO-COMPONENT SENSOR PPRA"/>
    <property type="match status" value="1"/>
</dbReference>
<evidence type="ECO:0000256" key="3">
    <source>
        <dbReference type="ARBA" id="ARBA00022991"/>
    </source>
</evidence>
<evidence type="ECO:0000313" key="6">
    <source>
        <dbReference type="EMBL" id="WDF70724.1"/>
    </source>
</evidence>
<dbReference type="InterPro" id="IPR013654">
    <property type="entry name" value="PAS_2"/>
</dbReference>
<dbReference type="Gene3D" id="3.30.450.270">
    <property type="match status" value="1"/>
</dbReference>
<dbReference type="PROSITE" id="PS50046">
    <property type="entry name" value="PHYTOCHROME_2"/>
    <property type="match status" value="1"/>
</dbReference>
<keyword evidence="2" id="KW-0716">Sensory transduction</keyword>
<dbReference type="InterPro" id="IPR001294">
    <property type="entry name" value="Phytochrome"/>
</dbReference>
<dbReference type="InterPro" id="IPR043150">
    <property type="entry name" value="Phytochrome_PHY_sf"/>
</dbReference>
<dbReference type="Pfam" id="PF01590">
    <property type="entry name" value="GAF"/>
    <property type="match status" value="1"/>
</dbReference>
<dbReference type="Proteomes" id="UP001221558">
    <property type="component" value="Chromosome"/>
</dbReference>
<dbReference type="SMART" id="SM00065">
    <property type="entry name" value="GAF"/>
    <property type="match status" value="1"/>
</dbReference>
<dbReference type="Gene3D" id="3.30.450.20">
    <property type="entry name" value="PAS domain"/>
    <property type="match status" value="1"/>
</dbReference>
<dbReference type="EMBL" id="CP117880">
    <property type="protein sequence ID" value="WDF70724.1"/>
    <property type="molecule type" value="Genomic_DNA"/>
</dbReference>
<reference evidence="6 7" key="1">
    <citation type="submission" date="2023-02" db="EMBL/GenBank/DDBJ databases">
        <title>Genome sequence of Sphingobacterium sp. KACC 22765.</title>
        <authorList>
            <person name="Kim S."/>
            <person name="Heo J."/>
            <person name="Kwon S.-W."/>
        </authorList>
    </citation>
    <scope>NUCLEOTIDE SEQUENCE [LARGE SCALE GENOMIC DNA]</scope>
    <source>
        <strain evidence="6 7">KACC 22765</strain>
    </source>
</reference>